<organism evidence="3 4">
    <name type="scientific">Vanilla planifolia</name>
    <name type="common">Vanilla</name>
    <dbReference type="NCBI Taxonomy" id="51239"/>
    <lineage>
        <taxon>Eukaryota</taxon>
        <taxon>Viridiplantae</taxon>
        <taxon>Streptophyta</taxon>
        <taxon>Embryophyta</taxon>
        <taxon>Tracheophyta</taxon>
        <taxon>Spermatophyta</taxon>
        <taxon>Magnoliopsida</taxon>
        <taxon>Liliopsida</taxon>
        <taxon>Asparagales</taxon>
        <taxon>Orchidaceae</taxon>
        <taxon>Vanilloideae</taxon>
        <taxon>Vanilleae</taxon>
        <taxon>Vanilla</taxon>
    </lineage>
</organism>
<evidence type="ECO:0000313" key="3">
    <source>
        <dbReference type="EMBL" id="KAG0446178.1"/>
    </source>
</evidence>
<accession>A0A835P768</accession>
<sequence length="103" mass="11889">MRVRITRRWYSSASQRHRTYSEREESKERMVCVLKDQRSRGANGKSSSVVVLDDEVIVYPTSTRGTPEHPPIHAVRPPLSGREAVRGQRSGRRGAFRQLRSER</sequence>
<reference evidence="4 5" key="1">
    <citation type="journal article" date="2020" name="Nat. Food">
        <title>A phased Vanilla planifolia genome enables genetic improvement of flavour and production.</title>
        <authorList>
            <person name="Hasing T."/>
            <person name="Tang H."/>
            <person name="Brym M."/>
            <person name="Khazi F."/>
            <person name="Huang T."/>
            <person name="Chambers A.H."/>
        </authorList>
    </citation>
    <scope>NUCLEOTIDE SEQUENCE [LARGE SCALE GENOMIC DNA]</scope>
    <source>
        <tissue evidence="3">Leaf</tissue>
    </source>
</reference>
<evidence type="ECO:0000256" key="1">
    <source>
        <dbReference type="SAM" id="MobiDB-lite"/>
    </source>
</evidence>
<proteinExistence type="predicted"/>
<evidence type="ECO:0000313" key="2">
    <source>
        <dbReference type="EMBL" id="KAG0446169.1"/>
    </source>
</evidence>
<feature type="region of interest" description="Disordered" evidence="1">
    <location>
        <begin position="61"/>
        <end position="103"/>
    </location>
</feature>
<dbReference type="AlphaFoldDB" id="A0A835P768"/>
<gene>
    <name evidence="3" type="ORF">HPP92_028967</name>
    <name evidence="2" type="ORF">HPP92_028978</name>
</gene>
<dbReference type="Proteomes" id="UP000639772">
    <property type="component" value="Unassembled WGS sequence"/>
</dbReference>
<keyword evidence="4" id="KW-1185">Reference proteome</keyword>
<dbReference type="EMBL" id="JADCNM010000606">
    <property type="protein sequence ID" value="KAG0446169.1"/>
    <property type="molecule type" value="Genomic_DNA"/>
</dbReference>
<evidence type="ECO:0000313" key="4">
    <source>
        <dbReference type="Proteomes" id="UP000636800"/>
    </source>
</evidence>
<name>A0A835P768_VANPL</name>
<protein>
    <submittedName>
        <fullName evidence="3">Uncharacterized protein</fullName>
    </submittedName>
</protein>
<dbReference type="Proteomes" id="UP000636800">
    <property type="component" value="Unassembled WGS sequence"/>
</dbReference>
<evidence type="ECO:0000313" key="5">
    <source>
        <dbReference type="Proteomes" id="UP000639772"/>
    </source>
</evidence>
<comment type="caution">
    <text evidence="3">The sequence shown here is derived from an EMBL/GenBank/DDBJ whole genome shotgun (WGS) entry which is preliminary data.</text>
</comment>
<dbReference type="EMBL" id="JADCNL010000605">
    <property type="protein sequence ID" value="KAG0446178.1"/>
    <property type="molecule type" value="Genomic_DNA"/>
</dbReference>